<feature type="domain" description="T6SS Phospholipase effector Tle1-like catalytic" evidence="1">
    <location>
        <begin position="24"/>
        <end position="105"/>
    </location>
</feature>
<sequence length="113" mass="12265">MLQQHELDAAVSTTSSESTPNTLTLVVCFDAESVHFTKKSTIIQLCNSAKKADGSTIVYYASPTTIKSLLKANSIINYTKHVLSPGSIFKELVMAGYHFLMQNCAHPSSKAVI</sequence>
<proteinExistence type="predicted"/>
<dbReference type="Proteomes" id="UP000054166">
    <property type="component" value="Unassembled WGS sequence"/>
</dbReference>
<protein>
    <recommendedName>
        <fullName evidence="1">T6SS Phospholipase effector Tle1-like catalytic domain-containing protein</fullName>
    </recommendedName>
</protein>
<accession>A0A0C3F586</accession>
<dbReference type="Pfam" id="PF09994">
    <property type="entry name" value="T6SS_Tle1-like_cat"/>
    <property type="match status" value="1"/>
</dbReference>
<dbReference type="AlphaFoldDB" id="A0A0C3F586"/>
<dbReference type="HOGENOM" id="CLU_2134482_0_0_1"/>
<evidence type="ECO:0000259" key="1">
    <source>
        <dbReference type="Pfam" id="PF09994"/>
    </source>
</evidence>
<organism evidence="2 3">
    <name type="scientific">Piloderma croceum (strain F 1598)</name>
    <dbReference type="NCBI Taxonomy" id="765440"/>
    <lineage>
        <taxon>Eukaryota</taxon>
        <taxon>Fungi</taxon>
        <taxon>Dikarya</taxon>
        <taxon>Basidiomycota</taxon>
        <taxon>Agaricomycotina</taxon>
        <taxon>Agaricomycetes</taxon>
        <taxon>Agaricomycetidae</taxon>
        <taxon>Atheliales</taxon>
        <taxon>Atheliaceae</taxon>
        <taxon>Piloderma</taxon>
    </lineage>
</organism>
<dbReference type="InterPro" id="IPR018712">
    <property type="entry name" value="Tle1-like_cat"/>
</dbReference>
<dbReference type="EMBL" id="KN833050">
    <property type="protein sequence ID" value="KIM75169.1"/>
    <property type="molecule type" value="Genomic_DNA"/>
</dbReference>
<reference evidence="3" key="2">
    <citation type="submission" date="2015-01" db="EMBL/GenBank/DDBJ databases">
        <title>Evolutionary Origins and Diversification of the Mycorrhizal Mutualists.</title>
        <authorList>
            <consortium name="DOE Joint Genome Institute"/>
            <consortium name="Mycorrhizal Genomics Consortium"/>
            <person name="Kohler A."/>
            <person name="Kuo A."/>
            <person name="Nagy L.G."/>
            <person name="Floudas D."/>
            <person name="Copeland A."/>
            <person name="Barry K.W."/>
            <person name="Cichocki N."/>
            <person name="Veneault-Fourrey C."/>
            <person name="LaButti K."/>
            <person name="Lindquist E.A."/>
            <person name="Lipzen A."/>
            <person name="Lundell T."/>
            <person name="Morin E."/>
            <person name="Murat C."/>
            <person name="Riley R."/>
            <person name="Ohm R."/>
            <person name="Sun H."/>
            <person name="Tunlid A."/>
            <person name="Henrissat B."/>
            <person name="Grigoriev I.V."/>
            <person name="Hibbett D.S."/>
            <person name="Martin F."/>
        </authorList>
    </citation>
    <scope>NUCLEOTIDE SEQUENCE [LARGE SCALE GENOMIC DNA]</scope>
    <source>
        <strain evidence="3">F 1598</strain>
    </source>
</reference>
<keyword evidence="3" id="KW-1185">Reference proteome</keyword>
<gene>
    <name evidence="2" type="ORF">PILCRDRAFT_13848</name>
</gene>
<dbReference type="InParanoid" id="A0A0C3F586"/>
<evidence type="ECO:0000313" key="2">
    <source>
        <dbReference type="EMBL" id="KIM75169.1"/>
    </source>
</evidence>
<reference evidence="2 3" key="1">
    <citation type="submission" date="2014-04" db="EMBL/GenBank/DDBJ databases">
        <authorList>
            <consortium name="DOE Joint Genome Institute"/>
            <person name="Kuo A."/>
            <person name="Tarkka M."/>
            <person name="Buscot F."/>
            <person name="Kohler A."/>
            <person name="Nagy L.G."/>
            <person name="Floudas D."/>
            <person name="Copeland A."/>
            <person name="Barry K.W."/>
            <person name="Cichocki N."/>
            <person name="Veneault-Fourrey C."/>
            <person name="LaButti K."/>
            <person name="Lindquist E.A."/>
            <person name="Lipzen A."/>
            <person name="Lundell T."/>
            <person name="Morin E."/>
            <person name="Murat C."/>
            <person name="Sun H."/>
            <person name="Tunlid A."/>
            <person name="Henrissat B."/>
            <person name="Grigoriev I.V."/>
            <person name="Hibbett D.S."/>
            <person name="Martin F."/>
            <person name="Nordberg H.P."/>
            <person name="Cantor M.N."/>
            <person name="Hua S.X."/>
        </authorList>
    </citation>
    <scope>NUCLEOTIDE SEQUENCE [LARGE SCALE GENOMIC DNA]</scope>
    <source>
        <strain evidence="2 3">F 1598</strain>
    </source>
</reference>
<name>A0A0C3F586_PILCF</name>
<evidence type="ECO:0000313" key="3">
    <source>
        <dbReference type="Proteomes" id="UP000054166"/>
    </source>
</evidence>